<gene>
    <name evidence="2" type="ORF">CPB84DRAFT_1844767</name>
</gene>
<organism evidence="2 3">
    <name type="scientific">Gymnopilus junonius</name>
    <name type="common">Spectacular rustgill mushroom</name>
    <name type="synonym">Gymnopilus spectabilis subsp. junonius</name>
    <dbReference type="NCBI Taxonomy" id="109634"/>
    <lineage>
        <taxon>Eukaryota</taxon>
        <taxon>Fungi</taxon>
        <taxon>Dikarya</taxon>
        <taxon>Basidiomycota</taxon>
        <taxon>Agaricomycotina</taxon>
        <taxon>Agaricomycetes</taxon>
        <taxon>Agaricomycetidae</taxon>
        <taxon>Agaricales</taxon>
        <taxon>Agaricineae</taxon>
        <taxon>Hymenogastraceae</taxon>
        <taxon>Gymnopilus</taxon>
    </lineage>
</organism>
<dbReference type="Pfam" id="PF13517">
    <property type="entry name" value="FG-GAP_3"/>
    <property type="match status" value="1"/>
</dbReference>
<proteinExistence type="predicted"/>
<evidence type="ECO:0000313" key="3">
    <source>
        <dbReference type="Proteomes" id="UP000724874"/>
    </source>
</evidence>
<dbReference type="SUPFAM" id="SSF69318">
    <property type="entry name" value="Integrin alpha N-terminal domain"/>
    <property type="match status" value="1"/>
</dbReference>
<evidence type="ECO:0000256" key="1">
    <source>
        <dbReference type="ARBA" id="ARBA00022729"/>
    </source>
</evidence>
<accession>A0A9P5TQZ4</accession>
<keyword evidence="1" id="KW-0732">Signal</keyword>
<dbReference type="EMBL" id="JADNYJ010000021">
    <property type="protein sequence ID" value="KAF8905765.1"/>
    <property type="molecule type" value="Genomic_DNA"/>
</dbReference>
<reference evidence="2" key="1">
    <citation type="submission" date="2020-11" db="EMBL/GenBank/DDBJ databases">
        <authorList>
            <consortium name="DOE Joint Genome Institute"/>
            <person name="Ahrendt S."/>
            <person name="Riley R."/>
            <person name="Andreopoulos W."/>
            <person name="LaButti K."/>
            <person name="Pangilinan J."/>
            <person name="Ruiz-duenas F.J."/>
            <person name="Barrasa J.M."/>
            <person name="Sanchez-Garcia M."/>
            <person name="Camarero S."/>
            <person name="Miyauchi S."/>
            <person name="Serrano A."/>
            <person name="Linde D."/>
            <person name="Babiker R."/>
            <person name="Drula E."/>
            <person name="Ayuso-Fernandez I."/>
            <person name="Pacheco R."/>
            <person name="Padilla G."/>
            <person name="Ferreira P."/>
            <person name="Barriuso J."/>
            <person name="Kellner H."/>
            <person name="Castanera R."/>
            <person name="Alfaro M."/>
            <person name="Ramirez L."/>
            <person name="Pisabarro A.G."/>
            <person name="Kuo A."/>
            <person name="Tritt A."/>
            <person name="Lipzen A."/>
            <person name="He G."/>
            <person name="Yan M."/>
            <person name="Ng V."/>
            <person name="Cullen D."/>
            <person name="Martin F."/>
            <person name="Rosso M.-N."/>
            <person name="Henrissat B."/>
            <person name="Hibbett D."/>
            <person name="Martinez A.T."/>
            <person name="Grigoriev I.V."/>
        </authorList>
    </citation>
    <scope>NUCLEOTIDE SEQUENCE</scope>
    <source>
        <strain evidence="2">AH 44721</strain>
    </source>
</reference>
<dbReference type="InterPro" id="IPR013517">
    <property type="entry name" value="FG-GAP"/>
</dbReference>
<dbReference type="OrthoDB" id="3153136at2759"/>
<dbReference type="PANTHER" id="PTHR44103">
    <property type="entry name" value="PROPROTEIN CONVERTASE P"/>
    <property type="match status" value="1"/>
</dbReference>
<dbReference type="PANTHER" id="PTHR44103:SF1">
    <property type="entry name" value="PROPROTEIN CONVERTASE P"/>
    <property type="match status" value="1"/>
</dbReference>
<dbReference type="AlphaFoldDB" id="A0A9P5TQZ4"/>
<sequence length="570" mass="61293">MSAYAPLYVTPASTIEAILSSLGTADAVVANNVPFWFHVFEEGQGYIIAIPNTDFSMELSNENVQVNRQRQNSQLFIIQNTARNQDLILDGRLEMLARRPVQSLEVERTINLAPGIDVTINTQELSGNLENTNSLDGGKTIVIKLQSSPASGSLEMEQTSGKITPSKSARLVFSQDIPVPTTIPGKADIIAFGTTGVTIVRNPSVEKHRLVISSYGFDAVAGGWKKDKHVRLIADTTGNGLGDVVGFGDQGVCVSLNNGDNTFQDPKLVLSEFSFSTGWRVEKHLRFMADLRGTGRADIIGFGDEGVYVSLNNGNGTFASAKLINLAFAYNGGGWRLEKHPRFLADLTGNGLPDIVGFGNTAVSAIFNNGDGTFQPSKTLVQGLYYDSGWRVEKNPRFVVDLTGDGKADLLGFADDGIYIALNNGDGTFQSVKKVSSDFSLSNGGWLVEKHPRFVVDLAGNGCGDIIGFGDAGVYVGINNGDGTFQPIKHAIAGFGCNLGWRVMENPRFVADLTGNGRVDIIGFGNEKVFVSYNDGNGNFKPMEELVGGFGHDGGWTIDKTVRYIANVFS</sequence>
<name>A0A9P5TQZ4_GYMJU</name>
<dbReference type="Proteomes" id="UP000724874">
    <property type="component" value="Unassembled WGS sequence"/>
</dbReference>
<protein>
    <submittedName>
        <fullName evidence="2">Uncharacterized protein</fullName>
    </submittedName>
</protein>
<comment type="caution">
    <text evidence="2">The sequence shown here is derived from an EMBL/GenBank/DDBJ whole genome shotgun (WGS) entry which is preliminary data.</text>
</comment>
<keyword evidence="3" id="KW-1185">Reference proteome</keyword>
<evidence type="ECO:0000313" key="2">
    <source>
        <dbReference type="EMBL" id="KAF8905765.1"/>
    </source>
</evidence>
<dbReference type="InterPro" id="IPR028994">
    <property type="entry name" value="Integrin_alpha_N"/>
</dbReference>